<organism evidence="1 2">
    <name type="scientific">Nicotiana tabacum</name>
    <name type="common">Common tobacco</name>
    <dbReference type="NCBI Taxonomy" id="4097"/>
    <lineage>
        <taxon>Eukaryota</taxon>
        <taxon>Viridiplantae</taxon>
        <taxon>Streptophyta</taxon>
        <taxon>Embryophyta</taxon>
        <taxon>Tracheophyta</taxon>
        <taxon>Spermatophyta</taxon>
        <taxon>Magnoliopsida</taxon>
        <taxon>eudicotyledons</taxon>
        <taxon>Gunneridae</taxon>
        <taxon>Pentapetalae</taxon>
        <taxon>asterids</taxon>
        <taxon>lamiids</taxon>
        <taxon>Solanales</taxon>
        <taxon>Solanaceae</taxon>
        <taxon>Nicotianoideae</taxon>
        <taxon>Nicotianeae</taxon>
        <taxon>Nicotiana</taxon>
    </lineage>
</organism>
<reference evidence="2" key="2">
    <citation type="submission" date="2025-08" db="UniProtKB">
        <authorList>
            <consortium name="RefSeq"/>
        </authorList>
    </citation>
    <scope>IDENTIFICATION</scope>
    <source>
        <tissue evidence="2">Leaf</tissue>
    </source>
</reference>
<dbReference type="RefSeq" id="XP_075106973.1">
    <property type="nucleotide sequence ID" value="XM_075250872.1"/>
</dbReference>
<proteinExistence type="predicted"/>
<protein>
    <submittedName>
        <fullName evidence="2">Uncharacterized protein LOC142179967</fullName>
    </submittedName>
</protein>
<dbReference type="Proteomes" id="UP000790787">
    <property type="component" value="Chromosome 4"/>
</dbReference>
<name>A0AC58UBV1_TOBAC</name>
<accession>A0AC58UBV1</accession>
<keyword evidence="1" id="KW-1185">Reference proteome</keyword>
<evidence type="ECO:0000313" key="2">
    <source>
        <dbReference type="RefSeq" id="XP_075106973.1"/>
    </source>
</evidence>
<evidence type="ECO:0000313" key="1">
    <source>
        <dbReference type="Proteomes" id="UP000790787"/>
    </source>
</evidence>
<sequence length="254" mass="30267">MVTNVCRTFLWTCTNEVFRKTLLAWEKLCMPRSVGGLNILELYRWNKSAICKLLWDVTQKKDSLWVKWIHCFYIKQRDLMQIPIPNQACWLVRKILEAKSWLVNHGDPEVLLKRFEMQGKFSIKKVYQFFTPQFQKVDWKKIALVLSTILRLERWGIQIGKECVLCESGMEETLEHILFDCPYSHQVWNSILGWLGIRRNTDAWQEEVTWIASRINNRPRAHILVFLFQQLSIISGRREMQEDFNKGSKRLCRG</sequence>
<reference evidence="1" key="1">
    <citation type="journal article" date="2014" name="Nat. Commun.">
        <title>The tobacco genome sequence and its comparison with those of tomato and potato.</title>
        <authorList>
            <person name="Sierro N."/>
            <person name="Battey J.N."/>
            <person name="Ouadi S."/>
            <person name="Bakaher N."/>
            <person name="Bovet L."/>
            <person name="Willig A."/>
            <person name="Goepfert S."/>
            <person name="Peitsch M.C."/>
            <person name="Ivanov N.V."/>
        </authorList>
    </citation>
    <scope>NUCLEOTIDE SEQUENCE [LARGE SCALE GENOMIC DNA]</scope>
</reference>
<gene>
    <name evidence="2" type="primary">LOC142179967</name>
</gene>